<dbReference type="CDD" id="cd07035">
    <property type="entry name" value="TPP_PYR_POX_like"/>
    <property type="match status" value="1"/>
</dbReference>
<dbReference type="Gene3D" id="3.40.50.970">
    <property type="match status" value="2"/>
</dbReference>
<dbReference type="SUPFAM" id="SSF52518">
    <property type="entry name" value="Thiamin diphosphate-binding fold (THDP-binding)"/>
    <property type="match status" value="2"/>
</dbReference>
<evidence type="ECO:0000256" key="2">
    <source>
        <dbReference type="ARBA" id="ARBA00023052"/>
    </source>
</evidence>
<dbReference type="CDD" id="cd02002">
    <property type="entry name" value="TPP_BFDC"/>
    <property type="match status" value="1"/>
</dbReference>
<dbReference type="AlphaFoldDB" id="A0A381T167"/>
<feature type="domain" description="Thiamine pyrophosphate enzyme N-terminal TPP-binding" evidence="4">
    <location>
        <begin position="1"/>
        <end position="106"/>
    </location>
</feature>
<dbReference type="GO" id="GO:0050660">
    <property type="term" value="F:flavin adenine dinucleotide binding"/>
    <property type="evidence" value="ECO:0007669"/>
    <property type="project" value="TreeGrafter"/>
</dbReference>
<name>A0A381T167_9ZZZZ</name>
<dbReference type="PANTHER" id="PTHR18968:SF86">
    <property type="entry name" value="ACETOLACTATE SYNTHASE LARGE SUBUNIT ILVX-RELATED"/>
    <property type="match status" value="1"/>
</dbReference>
<evidence type="ECO:0000259" key="3">
    <source>
        <dbReference type="Pfam" id="PF02775"/>
    </source>
</evidence>
<protein>
    <recommendedName>
        <fullName evidence="6">Acetolactate synthase large subunit</fullName>
    </recommendedName>
</protein>
<dbReference type="InterPro" id="IPR029061">
    <property type="entry name" value="THDP-binding"/>
</dbReference>
<dbReference type="InterPro" id="IPR045229">
    <property type="entry name" value="TPP_enz"/>
</dbReference>
<evidence type="ECO:0008006" key="6">
    <source>
        <dbReference type="Google" id="ProtNLM"/>
    </source>
</evidence>
<evidence type="ECO:0000259" key="4">
    <source>
        <dbReference type="Pfam" id="PF02776"/>
    </source>
</evidence>
<dbReference type="Pfam" id="PF02776">
    <property type="entry name" value="TPP_enzyme_N"/>
    <property type="match status" value="1"/>
</dbReference>
<dbReference type="PANTHER" id="PTHR18968">
    <property type="entry name" value="THIAMINE PYROPHOSPHATE ENZYMES"/>
    <property type="match status" value="1"/>
</dbReference>
<feature type="domain" description="Thiamine pyrophosphate enzyme TPP-binding" evidence="3">
    <location>
        <begin position="375"/>
        <end position="510"/>
    </location>
</feature>
<keyword evidence="2" id="KW-0786">Thiamine pyrophosphate</keyword>
<dbReference type="GO" id="GO:0003984">
    <property type="term" value="F:acetolactate synthase activity"/>
    <property type="evidence" value="ECO:0007669"/>
    <property type="project" value="TreeGrafter"/>
</dbReference>
<reference evidence="5" key="1">
    <citation type="submission" date="2018-05" db="EMBL/GenBank/DDBJ databases">
        <authorList>
            <person name="Lanie J.A."/>
            <person name="Ng W.-L."/>
            <person name="Kazmierczak K.M."/>
            <person name="Andrzejewski T.M."/>
            <person name="Davidsen T.M."/>
            <person name="Wayne K.J."/>
            <person name="Tettelin H."/>
            <person name="Glass J.I."/>
            <person name="Rusch D."/>
            <person name="Podicherti R."/>
            <person name="Tsui H.-C.T."/>
            <person name="Winkler M.E."/>
        </authorList>
    </citation>
    <scope>NUCLEOTIDE SEQUENCE</scope>
</reference>
<dbReference type="GO" id="GO:0030976">
    <property type="term" value="F:thiamine pyrophosphate binding"/>
    <property type="evidence" value="ECO:0007669"/>
    <property type="project" value="InterPro"/>
</dbReference>
<gene>
    <name evidence="5" type="ORF">METZ01_LOCUS62800</name>
</gene>
<evidence type="ECO:0000313" key="5">
    <source>
        <dbReference type="EMBL" id="SVA09946.1"/>
    </source>
</evidence>
<dbReference type="EMBL" id="UINC01003871">
    <property type="protein sequence ID" value="SVA09946.1"/>
    <property type="molecule type" value="Genomic_DNA"/>
</dbReference>
<dbReference type="InterPro" id="IPR012001">
    <property type="entry name" value="Thiamin_PyroP_enz_TPP-bd_dom"/>
</dbReference>
<dbReference type="InterPro" id="IPR011766">
    <property type="entry name" value="TPP_enzyme_TPP-bd"/>
</dbReference>
<proteinExistence type="inferred from homology"/>
<accession>A0A381T167</accession>
<comment type="similarity">
    <text evidence="1">Belongs to the TPP enzyme family.</text>
</comment>
<organism evidence="5">
    <name type="scientific">marine metagenome</name>
    <dbReference type="NCBI Taxonomy" id="408172"/>
    <lineage>
        <taxon>unclassified sequences</taxon>
        <taxon>metagenomes</taxon>
        <taxon>ecological metagenomes</taxon>
    </lineage>
</organism>
<evidence type="ECO:0000256" key="1">
    <source>
        <dbReference type="ARBA" id="ARBA00007812"/>
    </source>
</evidence>
<dbReference type="Pfam" id="PF02775">
    <property type="entry name" value="TPP_enzyme_C"/>
    <property type="match status" value="1"/>
</dbReference>
<dbReference type="NCBIfam" id="NF005760">
    <property type="entry name" value="PRK07586.1"/>
    <property type="match status" value="1"/>
</dbReference>
<sequence>MNGAESLVRTLLAGEVDVCFTNPGTSEMHFCAALDKIDGMHCVLCLFEGVVTGAADGYGRMSDKPASTLLHLGPGLGNGLSNLHNAKKARTPIVNIVGEHATYHVAYDAPLTADIEGIARPVSDWVRTSADSKSVASDAAQAIAAARTHPGAISTLILPADTAWTDAASVATVPTRENPETVSEAAVENCTQALQSGEPAMLLLGGRALRAPTLENASRIALHSNAAMRSELMSARTERGAGRVGIERIPYVVDEAVKVLDGIRHLILVGAKVPVAFFAYPDKPSLLIPQDCEVHVLATAEQDIAGALDRLSDSVGAQSRLPDLESAKRPELSSGELTLEAVWAGVGHFLPEDAIVSDESITSGRGLHPYTRGCPPHDWLSGTGGAIGRALPEATGAAVACPERPVLCLSGDGSAMYTVQALWTQARENLNITTVIFNNRSYAVLHGELRNVGAVPGPTAHDIFDLDRPYLDWVAMAESMGVEAVRVDTAEQFNTALAAGLHSSGPMLIEAMV</sequence>